<evidence type="ECO:0000256" key="4">
    <source>
        <dbReference type="ARBA" id="ARBA00022777"/>
    </source>
</evidence>
<evidence type="ECO:0000256" key="3">
    <source>
        <dbReference type="ARBA" id="ARBA00022741"/>
    </source>
</evidence>
<evidence type="ECO:0000256" key="5">
    <source>
        <dbReference type="ARBA" id="ARBA00022840"/>
    </source>
</evidence>
<feature type="domain" description="Carbohydrate kinase PfkB" evidence="6">
    <location>
        <begin position="2"/>
        <end position="299"/>
    </location>
</feature>
<accession>A0ABQ5NPV4</accession>
<comment type="caution">
    <text evidence="7">The sequence shown here is derived from an EMBL/GenBank/DDBJ whole genome shotgun (WGS) entry which is preliminary data.</text>
</comment>
<evidence type="ECO:0000313" key="7">
    <source>
        <dbReference type="EMBL" id="GLC90359.1"/>
    </source>
</evidence>
<dbReference type="Gene3D" id="3.40.1190.20">
    <property type="match status" value="1"/>
</dbReference>
<keyword evidence="3" id="KW-0547">Nucleotide-binding</keyword>
<reference evidence="7" key="1">
    <citation type="submission" date="2022-08" db="EMBL/GenBank/DDBJ databases">
        <title>Draft genome sequence of Lysinibacillus sp. strain KH24.</title>
        <authorList>
            <person name="Kanbe H."/>
            <person name="Itoh H."/>
        </authorList>
    </citation>
    <scope>NUCLEOTIDE SEQUENCE</scope>
    <source>
        <strain evidence="7">KH24</strain>
    </source>
</reference>
<comment type="similarity">
    <text evidence="1">Belongs to the carbohydrate kinase PfkB family.</text>
</comment>
<evidence type="ECO:0000313" key="8">
    <source>
        <dbReference type="Proteomes" id="UP001065593"/>
    </source>
</evidence>
<dbReference type="SUPFAM" id="SSF53613">
    <property type="entry name" value="Ribokinase-like"/>
    <property type="match status" value="1"/>
</dbReference>
<dbReference type="PANTHER" id="PTHR43085">
    <property type="entry name" value="HEXOKINASE FAMILY MEMBER"/>
    <property type="match status" value="1"/>
</dbReference>
<dbReference type="InterPro" id="IPR050306">
    <property type="entry name" value="PfkB_Carbo_kinase"/>
</dbReference>
<dbReference type="Pfam" id="PF00294">
    <property type="entry name" value="PfkB"/>
    <property type="match status" value="1"/>
</dbReference>
<keyword evidence="4" id="KW-0418">Kinase</keyword>
<dbReference type="InterPro" id="IPR029056">
    <property type="entry name" value="Ribokinase-like"/>
</dbReference>
<evidence type="ECO:0000256" key="1">
    <source>
        <dbReference type="ARBA" id="ARBA00010688"/>
    </source>
</evidence>
<name>A0ABQ5NPV4_9BACI</name>
<sequence length="317" mass="34884">MLDVLTIGESMVVFTPTMNGAMRYAHQFNRSFAGAESNVAIGLTRLGHSVGWISKVGNDELGSALLSFIRGEGVDTSQVQRSQSHATGLIFKEIRHADDVRIQYYRQFSAATMMHPDMLDERIFASAKFLHVTGITAGISETAFNTIMAAIEIGKRHGVKIVFDPNIRNYFIHTPKYIERLQQILQHTDIWIPNQAEATSILGVEDIEEQAKMALSMGIQTVIIKSSDSDTFYFTANEQGRVPRFSVKAVDSVGAGDAFAAGTISGFLDQLLLQDIVIRANAMGAFAVTAIGDITNLPDKQELAHFVQQEKSDNVLR</sequence>
<protein>
    <submittedName>
        <fullName evidence="7">2-dehydro-3-deoxygluconokinase</fullName>
    </submittedName>
</protein>
<gene>
    <name evidence="7" type="primary">kdgK</name>
    <name evidence="7" type="ORF">LYSBPC_34860</name>
</gene>
<evidence type="ECO:0000259" key="6">
    <source>
        <dbReference type="Pfam" id="PF00294"/>
    </source>
</evidence>
<dbReference type="PANTHER" id="PTHR43085:SF1">
    <property type="entry name" value="PSEUDOURIDINE KINASE-RELATED"/>
    <property type="match status" value="1"/>
</dbReference>
<organism evidence="7 8">
    <name type="scientific">Lysinibacillus piscis</name>
    <dbReference type="NCBI Taxonomy" id="2518931"/>
    <lineage>
        <taxon>Bacteria</taxon>
        <taxon>Bacillati</taxon>
        <taxon>Bacillota</taxon>
        <taxon>Bacilli</taxon>
        <taxon>Bacillales</taxon>
        <taxon>Bacillaceae</taxon>
        <taxon>Lysinibacillus</taxon>
    </lineage>
</organism>
<dbReference type="Proteomes" id="UP001065593">
    <property type="component" value="Unassembled WGS sequence"/>
</dbReference>
<dbReference type="CDD" id="cd01166">
    <property type="entry name" value="KdgK"/>
    <property type="match status" value="1"/>
</dbReference>
<keyword evidence="8" id="KW-1185">Reference proteome</keyword>
<proteinExistence type="inferred from homology"/>
<dbReference type="EMBL" id="BRZA01000009">
    <property type="protein sequence ID" value="GLC90359.1"/>
    <property type="molecule type" value="Genomic_DNA"/>
</dbReference>
<dbReference type="InterPro" id="IPR011611">
    <property type="entry name" value="PfkB_dom"/>
</dbReference>
<evidence type="ECO:0000256" key="2">
    <source>
        <dbReference type="ARBA" id="ARBA00022679"/>
    </source>
</evidence>
<keyword evidence="2" id="KW-0808">Transferase</keyword>
<dbReference type="RefSeq" id="WP_264990273.1">
    <property type="nucleotide sequence ID" value="NZ_BRZA01000009.1"/>
</dbReference>
<keyword evidence="5" id="KW-0067">ATP-binding</keyword>